<dbReference type="PANTHER" id="PTHR48020:SF12">
    <property type="entry name" value="PROTON MYO-INOSITOL COTRANSPORTER"/>
    <property type="match status" value="1"/>
</dbReference>
<name>A0A7M3SV39_9ACTN</name>
<accession>A0A7M3SV39</accession>
<keyword evidence="8 10" id="KW-0472">Membrane</keyword>
<keyword evidence="5" id="KW-0762">Sugar transport</keyword>
<evidence type="ECO:0000256" key="9">
    <source>
        <dbReference type="RuleBase" id="RU003346"/>
    </source>
</evidence>
<dbReference type="Gene3D" id="1.20.1250.20">
    <property type="entry name" value="MFS general substrate transporter like domains"/>
    <property type="match status" value="2"/>
</dbReference>
<feature type="transmembrane region" description="Helical" evidence="10">
    <location>
        <begin position="61"/>
        <end position="82"/>
    </location>
</feature>
<keyword evidence="4" id="KW-1003">Cell membrane</keyword>
<comment type="similarity">
    <text evidence="2 9">Belongs to the major facilitator superfamily. Sugar transporter (TC 2.A.1.1) family.</text>
</comment>
<dbReference type="InterPro" id="IPR005828">
    <property type="entry name" value="MFS_sugar_transport-like"/>
</dbReference>
<reference evidence="13" key="1">
    <citation type="submission" date="2019-06" db="EMBL/GenBank/DDBJ databases">
        <title>Gordonia isolated from sludge of a wastewater treatment plant.</title>
        <authorList>
            <person name="Tamura T."/>
            <person name="Aoyama K."/>
            <person name="Kang Y."/>
            <person name="Saito S."/>
            <person name="Akiyama N."/>
            <person name="Yazawa K."/>
            <person name="Gonoi T."/>
            <person name="Mikami Y."/>
        </authorList>
    </citation>
    <scope>NUCLEOTIDE SEQUENCE [LARGE SCALE GENOMIC DNA]</scope>
    <source>
        <strain evidence="13">NBRC 107697</strain>
    </source>
</reference>
<dbReference type="AlphaFoldDB" id="A0A7M3SV39"/>
<sequence length="508" mass="54255">MSEGGAGPAVESVFDDDEGGSTRGVVRIASVAALGGLLFGYETAVINGATKAIEQDFHVNAGVLGFAVASALLGAAAGALTAGRIADRIGRLMVMKIAAVLFFISALGCAFAPESWGNGGLAVFVVFRVIGGLAVGIASVIAPTYIAETSPARLRGRLGSLQQLAIVIGIFASFLVNLALRNLAVDGANSELWFGMDAWRWMFLMMAVPAVLYGALSTTIPESPRYLISRHRIPEARTVLERLLGERDLDITINRIRTSMADEEKSSWRDLVRPSGGVYPIVWIGLVLSVFQQLVGINVVFYYSNVLWEAAGFGEGSAFLTSTFTSVVNIATTIVAILLIDRVGRRPLLLVGSIGMTVTLATVAICFSQLTDKLDALGHPILNDDGDITKTLPGSWGIIALIGANLFVVFFGMSWGPVVWVLLGEMFPNRFRAAALSLAAAGQWAANWTITMTFPAIKDFSLVFGYFMYAAFAFLSFLFVLRFIPETKGKTLEEMDALAGINDEGPNA</sequence>
<dbReference type="InterPro" id="IPR050814">
    <property type="entry name" value="Myo-inositol_Transporter"/>
</dbReference>
<evidence type="ECO:0000256" key="8">
    <source>
        <dbReference type="ARBA" id="ARBA00023136"/>
    </source>
</evidence>
<comment type="caution">
    <text evidence="12">The sequence shown here is derived from an EMBL/GenBank/DDBJ whole genome shotgun (WGS) entry which is preliminary data.</text>
</comment>
<evidence type="ECO:0000256" key="1">
    <source>
        <dbReference type="ARBA" id="ARBA00004651"/>
    </source>
</evidence>
<dbReference type="GO" id="GO:0005886">
    <property type="term" value="C:plasma membrane"/>
    <property type="evidence" value="ECO:0007669"/>
    <property type="project" value="UniProtKB-SubCell"/>
</dbReference>
<feature type="transmembrane region" description="Helical" evidence="10">
    <location>
        <begin position="198"/>
        <end position="216"/>
    </location>
</feature>
<comment type="subcellular location">
    <subcellularLocation>
        <location evidence="1">Cell membrane</location>
        <topology evidence="1">Multi-pass membrane protein</topology>
    </subcellularLocation>
</comment>
<organism evidence="12 13">
    <name type="scientific">Gordonia crocea</name>
    <dbReference type="NCBI Taxonomy" id="589162"/>
    <lineage>
        <taxon>Bacteria</taxon>
        <taxon>Bacillati</taxon>
        <taxon>Actinomycetota</taxon>
        <taxon>Actinomycetes</taxon>
        <taxon>Mycobacteriales</taxon>
        <taxon>Gordoniaceae</taxon>
        <taxon>Gordonia</taxon>
    </lineage>
</organism>
<evidence type="ECO:0000313" key="13">
    <source>
        <dbReference type="Proteomes" id="UP000444980"/>
    </source>
</evidence>
<feature type="transmembrane region" description="Helical" evidence="10">
    <location>
        <begin position="435"/>
        <end position="457"/>
    </location>
</feature>
<keyword evidence="13" id="KW-1185">Reference proteome</keyword>
<keyword evidence="6 10" id="KW-0812">Transmembrane</keyword>
<dbReference type="PROSITE" id="PS00216">
    <property type="entry name" value="SUGAR_TRANSPORT_1"/>
    <property type="match status" value="1"/>
</dbReference>
<dbReference type="InterPro" id="IPR020846">
    <property type="entry name" value="MFS_dom"/>
</dbReference>
<dbReference type="PROSITE" id="PS50850">
    <property type="entry name" value="MFS"/>
    <property type="match status" value="1"/>
</dbReference>
<dbReference type="PRINTS" id="PR00171">
    <property type="entry name" value="SUGRTRNSPORT"/>
</dbReference>
<dbReference type="FunFam" id="1.20.1250.20:FF:000122">
    <property type="entry name" value="D-xylose transporter XylE"/>
    <property type="match status" value="1"/>
</dbReference>
<feature type="transmembrane region" description="Helical" evidence="10">
    <location>
        <begin position="119"/>
        <end position="146"/>
    </location>
</feature>
<evidence type="ECO:0000256" key="2">
    <source>
        <dbReference type="ARBA" id="ARBA00010992"/>
    </source>
</evidence>
<dbReference type="InterPro" id="IPR003663">
    <property type="entry name" value="Sugar/inositol_transpt"/>
</dbReference>
<protein>
    <submittedName>
        <fullName evidence="12">MFS transporter</fullName>
    </submittedName>
</protein>
<feature type="domain" description="Major facilitator superfamily (MFS) profile" evidence="11">
    <location>
        <begin position="28"/>
        <end position="488"/>
    </location>
</feature>
<dbReference type="PANTHER" id="PTHR48020">
    <property type="entry name" value="PROTON MYO-INOSITOL COTRANSPORTER"/>
    <property type="match status" value="1"/>
</dbReference>
<keyword evidence="3 9" id="KW-0813">Transport</keyword>
<feature type="transmembrane region" description="Helical" evidence="10">
    <location>
        <begin position="396"/>
        <end position="423"/>
    </location>
</feature>
<evidence type="ECO:0000256" key="4">
    <source>
        <dbReference type="ARBA" id="ARBA00022475"/>
    </source>
</evidence>
<dbReference type="PROSITE" id="PS00217">
    <property type="entry name" value="SUGAR_TRANSPORT_2"/>
    <property type="match status" value="1"/>
</dbReference>
<dbReference type="OrthoDB" id="4008739at2"/>
<dbReference type="InterPro" id="IPR036259">
    <property type="entry name" value="MFS_trans_sf"/>
</dbReference>
<dbReference type="EMBL" id="BJOU01000001">
    <property type="protein sequence ID" value="GED96513.1"/>
    <property type="molecule type" value="Genomic_DNA"/>
</dbReference>
<evidence type="ECO:0000256" key="10">
    <source>
        <dbReference type="SAM" id="Phobius"/>
    </source>
</evidence>
<evidence type="ECO:0000256" key="3">
    <source>
        <dbReference type="ARBA" id="ARBA00022448"/>
    </source>
</evidence>
<feature type="transmembrane region" description="Helical" evidence="10">
    <location>
        <begin position="94"/>
        <end position="113"/>
    </location>
</feature>
<feature type="transmembrane region" description="Helical" evidence="10">
    <location>
        <begin position="278"/>
        <end position="304"/>
    </location>
</feature>
<feature type="transmembrane region" description="Helical" evidence="10">
    <location>
        <begin position="463"/>
        <end position="484"/>
    </location>
</feature>
<evidence type="ECO:0000256" key="7">
    <source>
        <dbReference type="ARBA" id="ARBA00022989"/>
    </source>
</evidence>
<evidence type="ECO:0000313" key="12">
    <source>
        <dbReference type="EMBL" id="GED96513.1"/>
    </source>
</evidence>
<dbReference type="Proteomes" id="UP000444980">
    <property type="component" value="Unassembled WGS sequence"/>
</dbReference>
<dbReference type="SUPFAM" id="SSF103473">
    <property type="entry name" value="MFS general substrate transporter"/>
    <property type="match status" value="1"/>
</dbReference>
<feature type="transmembrane region" description="Helical" evidence="10">
    <location>
        <begin position="316"/>
        <end position="340"/>
    </location>
</feature>
<dbReference type="RefSeq" id="WP_161925973.1">
    <property type="nucleotide sequence ID" value="NZ_BJOU01000001.1"/>
</dbReference>
<evidence type="ECO:0000256" key="5">
    <source>
        <dbReference type="ARBA" id="ARBA00022597"/>
    </source>
</evidence>
<feature type="transmembrane region" description="Helical" evidence="10">
    <location>
        <begin position="24"/>
        <end position="41"/>
    </location>
</feature>
<evidence type="ECO:0000256" key="6">
    <source>
        <dbReference type="ARBA" id="ARBA00022692"/>
    </source>
</evidence>
<gene>
    <name evidence="12" type="ORF">nbrc107697_05520</name>
</gene>
<dbReference type="CDD" id="cd17359">
    <property type="entry name" value="MFS_XylE_like"/>
    <property type="match status" value="1"/>
</dbReference>
<feature type="transmembrane region" description="Helical" evidence="10">
    <location>
        <begin position="347"/>
        <end position="370"/>
    </location>
</feature>
<dbReference type="Pfam" id="PF00083">
    <property type="entry name" value="Sugar_tr"/>
    <property type="match status" value="1"/>
</dbReference>
<dbReference type="InterPro" id="IPR047984">
    <property type="entry name" value="XylE-like"/>
</dbReference>
<keyword evidence="7 10" id="KW-1133">Transmembrane helix</keyword>
<dbReference type="GO" id="GO:0022857">
    <property type="term" value="F:transmembrane transporter activity"/>
    <property type="evidence" value="ECO:0007669"/>
    <property type="project" value="InterPro"/>
</dbReference>
<feature type="transmembrane region" description="Helical" evidence="10">
    <location>
        <begin position="158"/>
        <end position="178"/>
    </location>
</feature>
<proteinExistence type="inferred from homology"/>
<dbReference type="InterPro" id="IPR005829">
    <property type="entry name" value="Sugar_transporter_CS"/>
</dbReference>
<dbReference type="NCBIfam" id="TIGR00879">
    <property type="entry name" value="SP"/>
    <property type="match status" value="1"/>
</dbReference>
<evidence type="ECO:0000259" key="11">
    <source>
        <dbReference type="PROSITE" id="PS50850"/>
    </source>
</evidence>